<dbReference type="AlphaFoldDB" id="A0A381Y6B1"/>
<dbReference type="EMBL" id="UINC01017502">
    <property type="protein sequence ID" value="SVA72619.1"/>
    <property type="molecule type" value="Genomic_DNA"/>
</dbReference>
<evidence type="ECO:0000313" key="1">
    <source>
        <dbReference type="EMBL" id="SVA72619.1"/>
    </source>
</evidence>
<dbReference type="Pfam" id="PF07586">
    <property type="entry name" value="HXXSHH"/>
    <property type="match status" value="1"/>
</dbReference>
<dbReference type="InterPro" id="IPR011447">
    <property type="entry name" value="DUF1552"/>
</dbReference>
<name>A0A381Y6B1_9ZZZZ</name>
<reference evidence="1" key="1">
    <citation type="submission" date="2018-05" db="EMBL/GenBank/DDBJ databases">
        <authorList>
            <person name="Lanie J.A."/>
            <person name="Ng W.-L."/>
            <person name="Kazmierczak K.M."/>
            <person name="Andrzejewski T.M."/>
            <person name="Davidsen T.M."/>
            <person name="Wayne K.J."/>
            <person name="Tettelin H."/>
            <person name="Glass J.I."/>
            <person name="Rusch D."/>
            <person name="Podicherti R."/>
            <person name="Tsui H.-C.T."/>
            <person name="Winkler M.E."/>
        </authorList>
    </citation>
    <scope>NUCLEOTIDE SEQUENCE</scope>
</reference>
<organism evidence="1">
    <name type="scientific">marine metagenome</name>
    <dbReference type="NCBI Taxonomy" id="408172"/>
    <lineage>
        <taxon>unclassified sequences</taxon>
        <taxon>metagenomes</taxon>
        <taxon>ecological metagenomes</taxon>
    </lineage>
</organism>
<proteinExistence type="predicted"/>
<accession>A0A381Y6B1</accession>
<evidence type="ECO:0008006" key="2">
    <source>
        <dbReference type="Google" id="ProtNLM"/>
    </source>
</evidence>
<protein>
    <recommendedName>
        <fullName evidence="2">DUF1552 domain-containing protein</fullName>
    </recommendedName>
</protein>
<sequence>MARRTILRGMGTALALPLLDGMVPALSALARTAAKPTLRFGAVYVPNGIVMQNWTPTGEGTAFEFTPILKPLAPFRDQMLVLSGLNSTPPGDVRGGTHSRAATRFLTDEQPRDPERWAEREPVSIDQIAARELGKYTPLSSLELGLEGANFAGSCDSGGFSCAFSYTISWRNAATPLPMEHNPRAVFERLFGDSENTASEGQRARLQDQRSILDSVSEDVARLGRRLGPSDRVKIGSYLDAVRDVERRIQMAEAQGERDVPFMDRPLGAPADFVDHATLMYDLQLLAYQIDRTRIVTFMAGHELSGRTYPHVGVPDAHHPLSHHRGVPDALEKLTKINTHHVSLFASFLEKLRSTPDGDGSLLDHTMIVYGAGMSDSNAHSPYNLPVILLGGGAGQLKGGRHLVYPERTPLANLHVSLLDKLGAPIERIGDSNGPLPNLFSKNAERLSGV</sequence>
<gene>
    <name evidence="1" type="ORF">METZ01_LOCUS125473</name>
</gene>